<protein>
    <submittedName>
        <fullName evidence="2">Uncharacterized protein</fullName>
    </submittedName>
</protein>
<evidence type="ECO:0000256" key="1">
    <source>
        <dbReference type="SAM" id="MobiDB-lite"/>
    </source>
</evidence>
<proteinExistence type="predicted"/>
<feature type="region of interest" description="Disordered" evidence="1">
    <location>
        <begin position="111"/>
        <end position="138"/>
    </location>
</feature>
<evidence type="ECO:0000313" key="2">
    <source>
        <dbReference type="EMBL" id="GBP80350.1"/>
    </source>
</evidence>
<keyword evidence="3" id="KW-1185">Reference proteome</keyword>
<name>A0A4C1YYK8_EUMVA</name>
<comment type="caution">
    <text evidence="2">The sequence shown here is derived from an EMBL/GenBank/DDBJ whole genome shotgun (WGS) entry which is preliminary data.</text>
</comment>
<dbReference type="Proteomes" id="UP000299102">
    <property type="component" value="Unassembled WGS sequence"/>
</dbReference>
<dbReference type="AlphaFoldDB" id="A0A4C1YYK8"/>
<dbReference type="EMBL" id="BGZK01001458">
    <property type="protein sequence ID" value="GBP80350.1"/>
    <property type="molecule type" value="Genomic_DNA"/>
</dbReference>
<organism evidence="2 3">
    <name type="scientific">Eumeta variegata</name>
    <name type="common">Bagworm moth</name>
    <name type="synonym">Eumeta japonica</name>
    <dbReference type="NCBI Taxonomy" id="151549"/>
    <lineage>
        <taxon>Eukaryota</taxon>
        <taxon>Metazoa</taxon>
        <taxon>Ecdysozoa</taxon>
        <taxon>Arthropoda</taxon>
        <taxon>Hexapoda</taxon>
        <taxon>Insecta</taxon>
        <taxon>Pterygota</taxon>
        <taxon>Neoptera</taxon>
        <taxon>Endopterygota</taxon>
        <taxon>Lepidoptera</taxon>
        <taxon>Glossata</taxon>
        <taxon>Ditrysia</taxon>
        <taxon>Tineoidea</taxon>
        <taxon>Psychidae</taxon>
        <taxon>Oiketicinae</taxon>
        <taxon>Eumeta</taxon>
    </lineage>
</organism>
<accession>A0A4C1YYK8</accession>
<gene>
    <name evidence="2" type="ORF">EVAR_54738_1</name>
</gene>
<sequence length="138" mass="15173">MFTFRLTSERASNTTTLSYLVRGARKYTKLFIVAVDGARAASSHVTRPESRRELASGDDALANFEIGITPVTTPMIENKSTDRSRAAALNDATGTETRAMNNCLSIVQKQSDPIASVADSRRADGRKRRATPMERHIE</sequence>
<reference evidence="2 3" key="1">
    <citation type="journal article" date="2019" name="Commun. Biol.">
        <title>The bagworm genome reveals a unique fibroin gene that provides high tensile strength.</title>
        <authorList>
            <person name="Kono N."/>
            <person name="Nakamura H."/>
            <person name="Ohtoshi R."/>
            <person name="Tomita M."/>
            <person name="Numata K."/>
            <person name="Arakawa K."/>
        </authorList>
    </citation>
    <scope>NUCLEOTIDE SEQUENCE [LARGE SCALE GENOMIC DNA]</scope>
</reference>
<evidence type="ECO:0000313" key="3">
    <source>
        <dbReference type="Proteomes" id="UP000299102"/>
    </source>
</evidence>